<proteinExistence type="predicted"/>
<dbReference type="AlphaFoldDB" id="F9ZWD2"/>
<evidence type="ECO:0000313" key="2">
    <source>
        <dbReference type="Proteomes" id="UP000008888"/>
    </source>
</evidence>
<name>F9ZWD2_METMM</name>
<dbReference type="RefSeq" id="WP_013817866.1">
    <property type="nucleotide sequence ID" value="NC_015572.1"/>
</dbReference>
<reference evidence="2" key="3">
    <citation type="submission" date="2011-05" db="EMBL/GenBank/DDBJ databases">
        <title>Complete sequence of Methylomonas methanica MC09.</title>
        <authorList>
            <consortium name="US DOE Joint Genome Institute"/>
            <person name="Lucas S."/>
            <person name="Han J."/>
            <person name="Lapidus A."/>
            <person name="Cheng J.-F."/>
            <person name="Goodwin L."/>
            <person name="Pitluck S."/>
            <person name="Peters L."/>
            <person name="Mikhailova N."/>
            <person name="Teshima H."/>
            <person name="Han C."/>
            <person name="Tapia R."/>
            <person name="Land M."/>
            <person name="Hauser L."/>
            <person name="Kyrpides N."/>
            <person name="Ivanova N."/>
            <person name="Pagani I."/>
            <person name="Stein L."/>
            <person name="Woyke T."/>
        </authorList>
    </citation>
    <scope>NUCLEOTIDE SEQUENCE [LARGE SCALE GENOMIC DNA]</scope>
    <source>
        <strain evidence="2">MC09</strain>
    </source>
</reference>
<evidence type="ECO:0008006" key="3">
    <source>
        <dbReference type="Google" id="ProtNLM"/>
    </source>
</evidence>
<gene>
    <name evidence="1" type="ordered locus">Metme_1173</name>
</gene>
<sequence length="365" mass="42483">MIYSFSNFLVSAGVIFTLSLATVAGINYHYDPANIFSDRTYEAGVGRLLSEGKDVGNVTDFDERLVQKFFAERLKSRRDVLVIGSSRAMNLESKHFSGKSYYNASVSGASMEDYYAILQIYRDINKLPKLLVLGVDPWVFNRNNEQTRWKSLEQEYLRSVKENESGQYVLGPAIEWQFSKLQQLFSFDYLRTSLKYSHREDRDYYVTTAAELDVNIHRADGTITYKREFSHRSSEQVADWVRKQLLKTPLYSLGGYKELDLAYIKQFEALILNLYAEGTKVILFLAPYHPDFYKVMNDATSPYRRVIDAEDYLYHFAETHKFPIFGSYNPRRIPCSRGDFFDEMHPRPICIDKIFKNKVIDLGRL</sequence>
<protein>
    <recommendedName>
        <fullName evidence="3">D-alanine transfer protein</fullName>
    </recommendedName>
</protein>
<reference key="2">
    <citation type="submission" date="2011-05" db="EMBL/GenBank/DDBJ databases">
        <title>Complete genome sequence of the aerobic marine methanotroph Methylomonas methanica MC09.</title>
        <authorList>
            <person name="Boden R."/>
            <person name="Cunliffe M."/>
            <person name="Scanlan J."/>
            <person name="Moussard H."/>
            <person name="Kits K.D."/>
            <person name="Klotz M."/>
            <person name="Jetten M."/>
            <person name="Vuilleumier S."/>
            <person name="Han J."/>
            <person name="Peters L."/>
            <person name="Mikhailova N."/>
            <person name="Teshima H."/>
            <person name="Tapia R."/>
            <person name="Kyrpides N."/>
            <person name="Ivanova N."/>
            <person name="Pagani I."/>
            <person name="Cheng J.-F."/>
            <person name="Goodwin L."/>
            <person name="Han C."/>
            <person name="Hauser L."/>
            <person name="Land M."/>
            <person name="Lapidus A."/>
            <person name="Lucas S."/>
            <person name="Pitluck S."/>
            <person name="Woyke T."/>
            <person name="Stein L.Y."/>
            <person name="Murrell C."/>
        </authorList>
    </citation>
    <scope>NUCLEOTIDE SEQUENCE</scope>
    <source>
        <strain>MC09</strain>
    </source>
</reference>
<dbReference type="HOGENOM" id="CLU_786865_0_0_6"/>
<dbReference type="OrthoDB" id="9767863at2"/>
<organism evidence="1 2">
    <name type="scientific">Methylomonas methanica (strain DSM 25384 / MC09)</name>
    <dbReference type="NCBI Taxonomy" id="857087"/>
    <lineage>
        <taxon>Bacteria</taxon>
        <taxon>Pseudomonadati</taxon>
        <taxon>Pseudomonadota</taxon>
        <taxon>Gammaproteobacteria</taxon>
        <taxon>Methylococcales</taxon>
        <taxon>Methylococcaceae</taxon>
        <taxon>Methylomonas</taxon>
    </lineage>
</organism>
<dbReference type="eggNOG" id="ENOG503038K">
    <property type="taxonomic scope" value="Bacteria"/>
</dbReference>
<dbReference type="STRING" id="857087.Metme_1173"/>
<dbReference type="EMBL" id="CP002738">
    <property type="protein sequence ID" value="AEF99601.1"/>
    <property type="molecule type" value="Genomic_DNA"/>
</dbReference>
<evidence type="ECO:0000313" key="1">
    <source>
        <dbReference type="EMBL" id="AEF99601.1"/>
    </source>
</evidence>
<accession>F9ZWD2</accession>
<reference evidence="1 2" key="1">
    <citation type="journal article" date="2011" name="J. Bacteriol.">
        <title>Complete Genome Sequence of the Aerobic Marine Methanotroph Methylomonas methanica MC09.</title>
        <authorList>
            <person name="Boden R."/>
            <person name="Cunliffe M."/>
            <person name="Scanlan J."/>
            <person name="Moussard H."/>
            <person name="Kits K.D."/>
            <person name="Klotz M.G."/>
            <person name="Jetten M.S."/>
            <person name="Vuilleumier S."/>
            <person name="Han J."/>
            <person name="Peters L."/>
            <person name="Mikhailova N."/>
            <person name="Teshima H."/>
            <person name="Tapia R."/>
            <person name="Kyrpides N."/>
            <person name="Ivanova N."/>
            <person name="Pagani I."/>
            <person name="Cheng J.F."/>
            <person name="Goodwin L."/>
            <person name="Han C."/>
            <person name="Hauser L."/>
            <person name="Land M.L."/>
            <person name="Lapidus A."/>
            <person name="Lucas S."/>
            <person name="Pitluck S."/>
            <person name="Woyke T."/>
            <person name="Stein L."/>
            <person name="Murrell J.C."/>
        </authorList>
    </citation>
    <scope>NUCLEOTIDE SEQUENCE [LARGE SCALE GENOMIC DNA]</scope>
    <source>
        <strain evidence="1 2">MC09</strain>
    </source>
</reference>
<keyword evidence="2" id="KW-1185">Reference proteome</keyword>
<dbReference type="KEGG" id="mmt:Metme_1173"/>
<dbReference type="Proteomes" id="UP000008888">
    <property type="component" value="Chromosome"/>
</dbReference>